<dbReference type="eggNOG" id="COG0189">
    <property type="taxonomic scope" value="Bacteria"/>
</dbReference>
<dbReference type="InterPro" id="IPR013815">
    <property type="entry name" value="ATP_grasp_subdomain_1"/>
</dbReference>
<keyword evidence="1" id="KW-0547">Nucleotide-binding</keyword>
<dbReference type="GO" id="GO:0005737">
    <property type="term" value="C:cytoplasm"/>
    <property type="evidence" value="ECO:0007669"/>
    <property type="project" value="TreeGrafter"/>
</dbReference>
<dbReference type="EMBL" id="CP001087">
    <property type="protein sequence ID" value="ACN13700.1"/>
    <property type="molecule type" value="Genomic_DNA"/>
</dbReference>
<dbReference type="KEGG" id="dat:HRM2_05860"/>
<proteinExistence type="predicted"/>
<name>C0QIR0_DESAH</name>
<feature type="domain" description="ATP-grasp" evidence="2">
    <location>
        <begin position="100"/>
        <end position="309"/>
    </location>
</feature>
<dbReference type="InterPro" id="IPR005479">
    <property type="entry name" value="CPAse_ATP-bd"/>
</dbReference>
<evidence type="ECO:0000259" key="2">
    <source>
        <dbReference type="PROSITE" id="PS50975"/>
    </source>
</evidence>
<dbReference type="PROSITE" id="PS50975">
    <property type="entry name" value="ATP_GRASP"/>
    <property type="match status" value="1"/>
</dbReference>
<dbReference type="EC" id="6.3.5.5" evidence="3"/>
<dbReference type="RefSeq" id="WP_012662949.1">
    <property type="nucleotide sequence ID" value="NC_012108.1"/>
</dbReference>
<evidence type="ECO:0000313" key="4">
    <source>
        <dbReference type="Proteomes" id="UP000000442"/>
    </source>
</evidence>
<dbReference type="Pfam" id="PF02786">
    <property type="entry name" value="CPSase_L_D2"/>
    <property type="match status" value="1"/>
</dbReference>
<gene>
    <name evidence="3" type="ordered locus">HRM2_05860</name>
</gene>
<dbReference type="GO" id="GO:0004088">
    <property type="term" value="F:carbamoyl-phosphate synthase (glutamine-hydrolyzing) activity"/>
    <property type="evidence" value="ECO:0007669"/>
    <property type="project" value="UniProtKB-EC"/>
</dbReference>
<reference evidence="3 4" key="1">
    <citation type="journal article" date="2009" name="Environ. Microbiol.">
        <title>Genome sequence of Desulfobacterium autotrophicum HRM2, a marine sulfate reducer oxidizing organic carbon completely to carbon dioxide.</title>
        <authorList>
            <person name="Strittmatter A.W."/>
            <person name="Liesegang H."/>
            <person name="Rabus R."/>
            <person name="Decker I."/>
            <person name="Amann J."/>
            <person name="Andres S."/>
            <person name="Henne A."/>
            <person name="Fricke W.F."/>
            <person name="Martinez-Arias R."/>
            <person name="Bartels D."/>
            <person name="Goesmann A."/>
            <person name="Krause L."/>
            <person name="Puehler A."/>
            <person name="Klenk H.P."/>
            <person name="Richter M."/>
            <person name="Schuler M."/>
            <person name="Gloeckner F.O."/>
            <person name="Meyerdierks A."/>
            <person name="Gottschalk G."/>
            <person name="Amann R."/>
        </authorList>
    </citation>
    <scope>NUCLEOTIDE SEQUENCE [LARGE SCALE GENOMIC DNA]</scope>
    <source>
        <strain evidence="4">ATCC 43914 / DSM 3382 / HRM2</strain>
    </source>
</reference>
<keyword evidence="4" id="KW-1185">Reference proteome</keyword>
<dbReference type="HOGENOM" id="CLU_051652_0_0_7"/>
<dbReference type="PANTHER" id="PTHR21621">
    <property type="entry name" value="RIBOSOMAL PROTEIN S6 MODIFICATION PROTEIN"/>
    <property type="match status" value="1"/>
</dbReference>
<dbReference type="GO" id="GO:0046872">
    <property type="term" value="F:metal ion binding"/>
    <property type="evidence" value="ECO:0007669"/>
    <property type="project" value="InterPro"/>
</dbReference>
<protein>
    <submittedName>
        <fullName evidence="3">Carbamoyl-phosphate synthase, large chain</fullName>
        <ecNumber evidence="3">6.3.5.5</ecNumber>
    </submittedName>
</protein>
<dbReference type="GO" id="GO:0009432">
    <property type="term" value="P:SOS response"/>
    <property type="evidence" value="ECO:0007669"/>
    <property type="project" value="TreeGrafter"/>
</dbReference>
<dbReference type="Proteomes" id="UP000000442">
    <property type="component" value="Chromosome"/>
</dbReference>
<accession>C0QIR0</accession>
<keyword evidence="1" id="KW-0067">ATP-binding</keyword>
<evidence type="ECO:0000313" key="3">
    <source>
        <dbReference type="EMBL" id="ACN13700.1"/>
    </source>
</evidence>
<sequence>MKIVFLYEHPTWSNTLIETFRSNGIDLELINVADLSFHTAKGRPDFDFAVNRINMMPSSGRNSSIVFHTLHYLSWLESMGVIIVNGSQAHFAGASKALQNGLFTKLALHCPQAVAVYQAQDVLKAAKTIGFPLIIKPNIGGSGNGITRYNSYHELETAVKSNKVDLGIDGTGLVQEYIHSDGYVYRVEILGERLFYSIKQKMMAHTFNYCAADGCSVSQTPENNDSSFEYCALNQGNRIQPFEADEKIVAQVISIIHNAGADLGGVEYLMDTKTGKPCFYDFNPYSNFVSNGQALLGFSPEQRFVDYIKDIYSRRISN</sequence>
<dbReference type="SUPFAM" id="SSF56059">
    <property type="entry name" value="Glutathione synthetase ATP-binding domain-like"/>
    <property type="match status" value="1"/>
</dbReference>
<dbReference type="PANTHER" id="PTHR21621:SF0">
    <property type="entry name" value="BETA-CITRYLGLUTAMATE SYNTHASE B-RELATED"/>
    <property type="match status" value="1"/>
</dbReference>
<dbReference type="Gene3D" id="3.40.50.20">
    <property type="match status" value="1"/>
</dbReference>
<evidence type="ECO:0000256" key="1">
    <source>
        <dbReference type="PROSITE-ProRule" id="PRU00409"/>
    </source>
</evidence>
<dbReference type="GO" id="GO:0005524">
    <property type="term" value="F:ATP binding"/>
    <property type="evidence" value="ECO:0007669"/>
    <property type="project" value="UniProtKB-UniRule"/>
</dbReference>
<dbReference type="AlphaFoldDB" id="C0QIR0"/>
<dbReference type="STRING" id="177437.HRM2_05860"/>
<dbReference type="Gene3D" id="3.30.1490.20">
    <property type="entry name" value="ATP-grasp fold, A domain"/>
    <property type="match status" value="1"/>
</dbReference>
<dbReference type="GO" id="GO:0018169">
    <property type="term" value="F:ribosomal S6-glutamic acid ligase activity"/>
    <property type="evidence" value="ECO:0007669"/>
    <property type="project" value="TreeGrafter"/>
</dbReference>
<dbReference type="InterPro" id="IPR011761">
    <property type="entry name" value="ATP-grasp"/>
</dbReference>
<organism evidence="3 4">
    <name type="scientific">Desulforapulum autotrophicum (strain ATCC 43914 / DSM 3382 / VKM B-1955 / HRM2)</name>
    <name type="common">Desulfobacterium autotrophicum</name>
    <dbReference type="NCBI Taxonomy" id="177437"/>
    <lineage>
        <taxon>Bacteria</taxon>
        <taxon>Pseudomonadati</taxon>
        <taxon>Thermodesulfobacteriota</taxon>
        <taxon>Desulfobacteria</taxon>
        <taxon>Desulfobacterales</taxon>
        <taxon>Desulfobacteraceae</taxon>
        <taxon>Desulforapulum</taxon>
    </lineage>
</organism>
<keyword evidence="3" id="KW-0436">Ligase</keyword>